<feature type="region of interest" description="Disordered" evidence="3">
    <location>
        <begin position="152"/>
        <end position="172"/>
    </location>
</feature>
<dbReference type="PROSITE" id="PS51257">
    <property type="entry name" value="PROKAR_LIPOPROTEIN"/>
    <property type="match status" value="1"/>
</dbReference>
<evidence type="ECO:0000259" key="4">
    <source>
        <dbReference type="PROSITE" id="PS51635"/>
    </source>
</evidence>
<keyword evidence="5" id="KW-1185">Reference proteome</keyword>
<dbReference type="Gene3D" id="3.40.1090.10">
    <property type="entry name" value="Cytosolic phospholipase A2 catalytic domain"/>
    <property type="match status" value="1"/>
</dbReference>
<dbReference type="CTD" id="57104"/>
<dbReference type="InterPro" id="IPR016035">
    <property type="entry name" value="Acyl_Trfase/lysoPLipase"/>
</dbReference>
<evidence type="ECO:0000313" key="6">
    <source>
        <dbReference type="RefSeq" id="XP_010852507.1"/>
    </source>
</evidence>
<name>A0A6P3IKV1_BISBB</name>
<dbReference type="OrthoDB" id="197155at2759"/>
<sequence length="684" mass="73522">MFPKETTWNISFAGCGFLGVYHIGVASCLREHAPFLVANATHIYGASAGALTATALVTGACLGKRAGGAGQMPLARVERPLPSPWGGGRGSLLGTRAEGPIPGASQGRGLPCFAPRVPGDWSRARCCRLGPACRAQRLGGGQVQRSYFIGKRKTLGGGPSRSGLGLANTSSPRLSRSLHTAHLWVWVRGFAPSMGPEARGDSEVPASASSTRTPPAALASPWYLVEDMARMAPPPNTCSQESFLTSTSGLGQLEPAPCLIPDPSGDPSASGAFLPRLLLGPSHSGFVPSHGISDNLPLYELKNTITVSPFSGESDICPQDSSTNIHELRVTNTSIQFNLRNLYRLSKALFPPEPLVLREMCKQGYRDGLRFLRRNGLLNRPNPLLALPPSQPPAPEDADAEEGAVAMERTEGKDHLPPPREDHILEHLPSRLNEALLEACMEPTDLLTTLSNMLPVRLAMAMMVPYTLPLESAVSFTIRLLEWLPDVPEDIRWMKEQTGSICQYLMIRAKRKLGNHLPSRLSGPGGLRRARSLPSVPLSCAAYSEVLPSWMRNSLSLGDVLAKWEECQRQLLLGLFYPPSLSVAPHPREYGWGGESQSWTEGRRPQGPRSGGDATLGAGFGKFGGQGFAGTRGGLMNGQGTPWEGGQCGGRQFQDLFKSSAAYHSLTQALAPSREPPPHFSHKI</sequence>
<comment type="caution">
    <text evidence="2">Lacks conserved residue(s) required for the propagation of feature annotation.</text>
</comment>
<evidence type="ECO:0000256" key="2">
    <source>
        <dbReference type="PROSITE-ProRule" id="PRU01161"/>
    </source>
</evidence>
<feature type="short sequence motif" description="GXSXG" evidence="2">
    <location>
        <begin position="45"/>
        <end position="49"/>
    </location>
</feature>
<dbReference type="Proteomes" id="UP000515208">
    <property type="component" value="Unplaced"/>
</dbReference>
<keyword evidence="1" id="KW-0443">Lipid metabolism</keyword>
<dbReference type="GO" id="GO:0016020">
    <property type="term" value="C:membrane"/>
    <property type="evidence" value="ECO:0007669"/>
    <property type="project" value="TreeGrafter"/>
</dbReference>
<dbReference type="PANTHER" id="PTHR12406:SF29">
    <property type="entry name" value="PATATIN-LIKE PHOSPHOLIPASE DOMAIN-CONTAINING PROTEIN 2"/>
    <property type="match status" value="1"/>
</dbReference>
<dbReference type="InterPro" id="IPR002641">
    <property type="entry name" value="PNPLA_dom"/>
</dbReference>
<proteinExistence type="predicted"/>
<organism evidence="5 6">
    <name type="scientific">Bison bison bison</name>
    <name type="common">North American plains bison</name>
    <dbReference type="NCBI Taxonomy" id="43346"/>
    <lineage>
        <taxon>Eukaryota</taxon>
        <taxon>Metazoa</taxon>
        <taxon>Chordata</taxon>
        <taxon>Craniata</taxon>
        <taxon>Vertebrata</taxon>
        <taxon>Euteleostomi</taxon>
        <taxon>Mammalia</taxon>
        <taxon>Eutheria</taxon>
        <taxon>Laurasiatheria</taxon>
        <taxon>Artiodactyla</taxon>
        <taxon>Ruminantia</taxon>
        <taxon>Pecora</taxon>
        <taxon>Bovidae</taxon>
        <taxon>Bovinae</taxon>
        <taxon>Bison</taxon>
    </lineage>
</organism>
<dbReference type="GeneID" id="104998825"/>
<dbReference type="PROSITE" id="PS51635">
    <property type="entry name" value="PNPLA"/>
    <property type="match status" value="1"/>
</dbReference>
<evidence type="ECO:0000256" key="3">
    <source>
        <dbReference type="SAM" id="MobiDB-lite"/>
    </source>
</evidence>
<dbReference type="GO" id="GO:0055088">
    <property type="term" value="P:lipid homeostasis"/>
    <property type="evidence" value="ECO:0007669"/>
    <property type="project" value="TreeGrafter"/>
</dbReference>
<dbReference type="GO" id="GO:0004806">
    <property type="term" value="F:triacylglycerol lipase activity"/>
    <property type="evidence" value="ECO:0007669"/>
    <property type="project" value="TreeGrafter"/>
</dbReference>
<dbReference type="PANTHER" id="PTHR12406">
    <property type="entry name" value="CALCIUM-INDEPENDENT PHOSPHOLIPASE A2 IPLA2 -RELATED"/>
    <property type="match status" value="1"/>
</dbReference>
<accession>A0A6P3IKV1</accession>
<reference evidence="6" key="1">
    <citation type="submission" date="2025-08" db="UniProtKB">
        <authorList>
            <consortium name="RefSeq"/>
        </authorList>
    </citation>
    <scope>IDENTIFICATION</scope>
    <source>
        <tissue evidence="6">Blood</tissue>
    </source>
</reference>
<gene>
    <name evidence="6" type="primary">PNPLA2</name>
</gene>
<feature type="short sequence motif" description="GXGXXG" evidence="2">
    <location>
        <begin position="14"/>
        <end position="19"/>
    </location>
</feature>
<dbReference type="GO" id="GO:0005811">
    <property type="term" value="C:lipid droplet"/>
    <property type="evidence" value="ECO:0007669"/>
    <property type="project" value="TreeGrafter"/>
</dbReference>
<dbReference type="InterPro" id="IPR033562">
    <property type="entry name" value="PLPL"/>
</dbReference>
<dbReference type="GO" id="GO:0019433">
    <property type="term" value="P:triglyceride catabolic process"/>
    <property type="evidence" value="ECO:0007669"/>
    <property type="project" value="TreeGrafter"/>
</dbReference>
<protein>
    <submittedName>
        <fullName evidence="6">Patatin-like phospholipase domain-containing protein 2</fullName>
    </submittedName>
</protein>
<feature type="region of interest" description="Disordered" evidence="3">
    <location>
        <begin position="386"/>
        <end position="420"/>
    </location>
</feature>
<dbReference type="GO" id="GO:0005737">
    <property type="term" value="C:cytoplasm"/>
    <property type="evidence" value="ECO:0007669"/>
    <property type="project" value="TreeGrafter"/>
</dbReference>
<feature type="region of interest" description="Disordered" evidence="3">
    <location>
        <begin position="588"/>
        <end position="617"/>
    </location>
</feature>
<dbReference type="RefSeq" id="XP_010852507.1">
    <property type="nucleotide sequence ID" value="XM_010854205.1"/>
</dbReference>
<dbReference type="Pfam" id="PF01734">
    <property type="entry name" value="Patatin"/>
    <property type="match status" value="1"/>
</dbReference>
<feature type="domain" description="PNPLA" evidence="4">
    <location>
        <begin position="10"/>
        <end position="302"/>
    </location>
</feature>
<evidence type="ECO:0000256" key="1">
    <source>
        <dbReference type="ARBA" id="ARBA00023098"/>
    </source>
</evidence>
<dbReference type="SUPFAM" id="SSF52151">
    <property type="entry name" value="FabD/lysophospholipase-like"/>
    <property type="match status" value="2"/>
</dbReference>
<evidence type="ECO:0000313" key="5">
    <source>
        <dbReference type="Proteomes" id="UP000515208"/>
    </source>
</evidence>
<dbReference type="KEGG" id="bbis:104998825"/>
<feature type="compositionally biased region" description="Basic and acidic residues" evidence="3">
    <location>
        <begin position="408"/>
        <end position="420"/>
    </location>
</feature>
<dbReference type="AlphaFoldDB" id="A0A6P3IKV1"/>